<name>A0A1G7CZU5_RHOCA</name>
<dbReference type="AlphaFoldDB" id="A0A1G7CZU5"/>
<dbReference type="EMBL" id="FNAY01000001">
    <property type="protein sequence ID" value="SDE43995.1"/>
    <property type="molecule type" value="Genomic_DNA"/>
</dbReference>
<gene>
    <name evidence="1" type="ORF">SAMN04244550_00411</name>
</gene>
<organism evidence="1 2">
    <name type="scientific">Rhodobacter capsulatus</name>
    <name type="common">Rhodopseudomonas capsulata</name>
    <dbReference type="NCBI Taxonomy" id="1061"/>
    <lineage>
        <taxon>Bacteria</taxon>
        <taxon>Pseudomonadati</taxon>
        <taxon>Pseudomonadota</taxon>
        <taxon>Alphaproteobacteria</taxon>
        <taxon>Rhodobacterales</taxon>
        <taxon>Rhodobacter group</taxon>
        <taxon>Rhodobacter</taxon>
    </lineage>
</organism>
<reference evidence="1 2" key="1">
    <citation type="submission" date="2016-10" db="EMBL/GenBank/DDBJ databases">
        <authorList>
            <person name="de Groot N.N."/>
        </authorList>
    </citation>
    <scope>NUCLEOTIDE SEQUENCE [LARGE SCALE GENOMIC DNA]</scope>
    <source>
        <strain evidence="2">DSM 938 / 37b4</strain>
    </source>
</reference>
<evidence type="ECO:0000313" key="1">
    <source>
        <dbReference type="EMBL" id="SDE43995.1"/>
    </source>
</evidence>
<protein>
    <submittedName>
        <fullName evidence="1">Uncharacterized protein</fullName>
    </submittedName>
</protein>
<proteinExistence type="predicted"/>
<evidence type="ECO:0000313" key="2">
    <source>
        <dbReference type="Proteomes" id="UP000183812"/>
    </source>
</evidence>
<dbReference type="OrthoDB" id="7874678at2"/>
<sequence>MSMTRTIPSPGLFREIPRPPQTYFEITAAAAKLIVQTEAASRADRSATLKAQRLARDAAAPVARGAKPSR</sequence>
<dbReference type="Proteomes" id="UP000183812">
    <property type="component" value="Unassembled WGS sequence"/>
</dbReference>
<accession>A0A1G7CZU5</accession>
<dbReference type="RefSeq" id="WP_139182371.1">
    <property type="nucleotide sequence ID" value="NZ_CP119563.1"/>
</dbReference>